<feature type="transmembrane region" description="Helical" evidence="11">
    <location>
        <begin position="167"/>
        <end position="187"/>
    </location>
</feature>
<evidence type="ECO:0000256" key="8">
    <source>
        <dbReference type="ARBA" id="ARBA00022825"/>
    </source>
</evidence>
<dbReference type="EC" id="3.4.21.105" evidence="4"/>
<evidence type="ECO:0000256" key="10">
    <source>
        <dbReference type="ARBA" id="ARBA00023136"/>
    </source>
</evidence>
<dbReference type="EMBL" id="CAJOBC010083553">
    <property type="protein sequence ID" value="CAF4303349.1"/>
    <property type="molecule type" value="Genomic_DNA"/>
</dbReference>
<dbReference type="Gene3D" id="1.20.1540.10">
    <property type="entry name" value="Rhomboid-like"/>
    <property type="match status" value="1"/>
</dbReference>
<comment type="similarity">
    <text evidence="3 11">Belongs to the peptidase S54 family.</text>
</comment>
<proteinExistence type="inferred from homology"/>
<evidence type="ECO:0000313" key="15">
    <source>
        <dbReference type="Proteomes" id="UP000663829"/>
    </source>
</evidence>
<dbReference type="Pfam" id="PF01694">
    <property type="entry name" value="Rhomboid"/>
    <property type="match status" value="1"/>
</dbReference>
<evidence type="ECO:0000256" key="9">
    <source>
        <dbReference type="ARBA" id="ARBA00022989"/>
    </source>
</evidence>
<feature type="transmembrane region" description="Helical" evidence="11">
    <location>
        <begin position="224"/>
        <end position="244"/>
    </location>
</feature>
<evidence type="ECO:0000259" key="12">
    <source>
        <dbReference type="Pfam" id="PF01694"/>
    </source>
</evidence>
<feature type="transmembrane region" description="Helical" evidence="11">
    <location>
        <begin position="54"/>
        <end position="74"/>
    </location>
</feature>
<dbReference type="InterPro" id="IPR035952">
    <property type="entry name" value="Rhomboid-like_sf"/>
</dbReference>
<dbReference type="GO" id="GO:0016020">
    <property type="term" value="C:membrane"/>
    <property type="evidence" value="ECO:0007669"/>
    <property type="project" value="UniProtKB-SubCell"/>
</dbReference>
<organism evidence="13 15">
    <name type="scientific">Didymodactylos carnosus</name>
    <dbReference type="NCBI Taxonomy" id="1234261"/>
    <lineage>
        <taxon>Eukaryota</taxon>
        <taxon>Metazoa</taxon>
        <taxon>Spiralia</taxon>
        <taxon>Gnathifera</taxon>
        <taxon>Rotifera</taxon>
        <taxon>Eurotatoria</taxon>
        <taxon>Bdelloidea</taxon>
        <taxon>Philodinida</taxon>
        <taxon>Philodinidae</taxon>
        <taxon>Didymodactylos</taxon>
    </lineage>
</organism>
<evidence type="ECO:0000256" key="7">
    <source>
        <dbReference type="ARBA" id="ARBA00022801"/>
    </source>
</evidence>
<evidence type="ECO:0000256" key="11">
    <source>
        <dbReference type="RuleBase" id="RU362115"/>
    </source>
</evidence>
<dbReference type="Proteomes" id="UP000681722">
    <property type="component" value="Unassembled WGS sequence"/>
</dbReference>
<comment type="function">
    <text evidence="11">Serine protease involved in intramembrane proteolysis.</text>
</comment>
<feature type="domain" description="Peptidase S54 rhomboid" evidence="12">
    <location>
        <begin position="127"/>
        <end position="269"/>
    </location>
</feature>
<accession>A0A815M398</accession>
<dbReference type="EMBL" id="CAJNOQ010018123">
    <property type="protein sequence ID" value="CAF1419058.1"/>
    <property type="molecule type" value="Genomic_DNA"/>
</dbReference>
<evidence type="ECO:0000256" key="5">
    <source>
        <dbReference type="ARBA" id="ARBA00022670"/>
    </source>
</evidence>
<evidence type="ECO:0000256" key="1">
    <source>
        <dbReference type="ARBA" id="ARBA00000156"/>
    </source>
</evidence>
<keyword evidence="7 11" id="KW-0378">Hydrolase</keyword>
<dbReference type="PANTHER" id="PTHR22936:SF69">
    <property type="entry name" value="RHOMBOID-LIKE PROTEIN"/>
    <property type="match status" value="1"/>
</dbReference>
<keyword evidence="15" id="KW-1185">Reference proteome</keyword>
<dbReference type="AlphaFoldDB" id="A0A815M398"/>
<dbReference type="Proteomes" id="UP000663829">
    <property type="component" value="Unassembled WGS sequence"/>
</dbReference>
<feature type="transmembrane region" description="Helical" evidence="11">
    <location>
        <begin position="250"/>
        <end position="274"/>
    </location>
</feature>
<name>A0A815M398_9BILA</name>
<gene>
    <name evidence="13" type="ORF">GPM918_LOCUS33676</name>
    <name evidence="14" type="ORF">SRO942_LOCUS34365</name>
</gene>
<comment type="subcellular location">
    <subcellularLocation>
        <location evidence="2 11">Membrane</location>
        <topology evidence="2 11">Multi-pass membrane protein</topology>
    </subcellularLocation>
</comment>
<feature type="transmembrane region" description="Helical" evidence="11">
    <location>
        <begin position="128"/>
        <end position="146"/>
    </location>
</feature>
<dbReference type="PANTHER" id="PTHR22936">
    <property type="entry name" value="RHOMBOID-RELATED"/>
    <property type="match status" value="1"/>
</dbReference>
<protein>
    <recommendedName>
        <fullName evidence="4">rhomboid protease</fullName>
        <ecNumber evidence="4">3.4.21.105</ecNumber>
    </recommendedName>
</protein>
<keyword evidence="6 11" id="KW-0812">Transmembrane</keyword>
<evidence type="ECO:0000256" key="2">
    <source>
        <dbReference type="ARBA" id="ARBA00004141"/>
    </source>
</evidence>
<keyword evidence="8 11" id="KW-0720">Serine protease</keyword>
<evidence type="ECO:0000256" key="6">
    <source>
        <dbReference type="ARBA" id="ARBA00022692"/>
    </source>
</evidence>
<dbReference type="SUPFAM" id="SSF144091">
    <property type="entry name" value="Rhomboid-like"/>
    <property type="match status" value="1"/>
</dbReference>
<reference evidence="13" key="1">
    <citation type="submission" date="2021-02" db="EMBL/GenBank/DDBJ databases">
        <authorList>
            <person name="Nowell W R."/>
        </authorList>
    </citation>
    <scope>NUCLEOTIDE SEQUENCE</scope>
</reference>
<comment type="caution">
    <text evidence="13">The sequence shown here is derived from an EMBL/GenBank/DDBJ whole genome shotgun (WGS) entry which is preliminary data.</text>
</comment>
<dbReference type="OrthoDB" id="418595at2759"/>
<comment type="catalytic activity">
    <reaction evidence="1 11">
        <text>Cleaves type-1 transmembrane domains using a catalytic dyad composed of serine and histidine that are contributed by different transmembrane domains.</text>
        <dbReference type="EC" id="3.4.21.105"/>
    </reaction>
</comment>
<evidence type="ECO:0000256" key="4">
    <source>
        <dbReference type="ARBA" id="ARBA00013039"/>
    </source>
</evidence>
<evidence type="ECO:0000313" key="14">
    <source>
        <dbReference type="EMBL" id="CAF4303349.1"/>
    </source>
</evidence>
<feature type="transmembrane region" description="Helical" evidence="11">
    <location>
        <begin position="286"/>
        <end position="308"/>
    </location>
</feature>
<evidence type="ECO:0000256" key="3">
    <source>
        <dbReference type="ARBA" id="ARBA00009045"/>
    </source>
</evidence>
<sequence length="311" mass="34635">MENRCICVIPLSLSKFSIEEPDIALLTPQQTPSFSHIDLVVDDKSKSSKVQQKWPIFILSISLIDLLLMIFALIKNGGLEDIDDYKMLGVSNVTLIKIGAKFLPCMKNVSHVDENKSLCGSYATIYQYYRFITSIFLHVGIMHLLFNLTAQICDGMVLERKFGTARVGVIYILSGLGGNIVSSVKAILWHDKIVVTVGASGACFGLIGVLLLDKIQNFGKLPNPWLDITIHCVTITFLPVFSFVEPMIDLFAHIGGLICGCLLGLLICPTIFVFGKTEDLKIRNKFLVMLLTSVLLFAFYFVGFRLFFEYG</sequence>
<dbReference type="InterPro" id="IPR002610">
    <property type="entry name" value="Peptidase_S54_rhomboid-like"/>
</dbReference>
<keyword evidence="9 11" id="KW-1133">Transmembrane helix</keyword>
<keyword evidence="5 11" id="KW-0645">Protease</keyword>
<evidence type="ECO:0000313" key="13">
    <source>
        <dbReference type="EMBL" id="CAF1419058.1"/>
    </source>
</evidence>
<keyword evidence="10 11" id="KW-0472">Membrane</keyword>
<dbReference type="InterPro" id="IPR022764">
    <property type="entry name" value="Peptidase_S54_rhomboid_dom"/>
</dbReference>
<dbReference type="GO" id="GO:0004252">
    <property type="term" value="F:serine-type endopeptidase activity"/>
    <property type="evidence" value="ECO:0007669"/>
    <property type="project" value="InterPro"/>
</dbReference>
<feature type="transmembrane region" description="Helical" evidence="11">
    <location>
        <begin position="193"/>
        <end position="212"/>
    </location>
</feature>
<dbReference type="GO" id="GO:0006508">
    <property type="term" value="P:proteolysis"/>
    <property type="evidence" value="ECO:0007669"/>
    <property type="project" value="UniProtKB-KW"/>
</dbReference>